<dbReference type="InterPro" id="IPR005561">
    <property type="entry name" value="ANTAR"/>
</dbReference>
<dbReference type="GO" id="GO:0003723">
    <property type="term" value="F:RNA binding"/>
    <property type="evidence" value="ECO:0007669"/>
    <property type="project" value="InterPro"/>
</dbReference>
<dbReference type="InterPro" id="IPR036388">
    <property type="entry name" value="WH-like_DNA-bd_sf"/>
</dbReference>
<gene>
    <name evidence="2" type="ORF">GJJ18_23025</name>
</gene>
<reference evidence="2" key="1">
    <citation type="submission" date="2019-10" db="EMBL/GenBank/DDBJ databases">
        <title>Molecular typing, antibiotic resistance determination and virulence profiling for 36 multidrug-resistant clinical Klebsiella pneumoniae isolates using second- and third-generation sequencing.</title>
        <authorList>
            <person name="Shelenkov A."/>
            <person name="Mikhaylova Y."/>
            <person name="Yanushevich Y."/>
            <person name="Samoilov A."/>
            <person name="Petrova L."/>
            <person name="Fomina V."/>
            <person name="Gusarov V."/>
            <person name="Zamyatin M."/>
            <person name="Shagin D."/>
        </authorList>
    </citation>
    <scope>NUCLEOTIDE SEQUENCE [LARGE SCALE GENOMIC DNA]</scope>
    <source>
        <strain evidence="2">CriePir115</strain>
    </source>
</reference>
<dbReference type="Pfam" id="PF03861">
    <property type="entry name" value="ANTAR"/>
    <property type="match status" value="1"/>
</dbReference>
<sequence>MESYTPCTLCIGAITEDAGFNNKIKSIFGSVLQWDQLENRICESDNKVDLLIIDYDNTRINHEMIKETSVAKLGVVSSYKPAIINNHNLHAVLFKASGEHEIQLAANLAVITFKREKLLRDTNKDLEFKLECRRFIILAEIAVMKWFSCNEKDAYTLLRNIAMQTNARIEDICIDLISNPENWERKMKSIRYIESIN</sequence>
<name>A0A9J6S4X1_KLEPN</name>
<dbReference type="EMBL" id="WJWF01000030">
    <property type="protein sequence ID" value="MRL38300.1"/>
    <property type="molecule type" value="Genomic_DNA"/>
</dbReference>
<evidence type="ECO:0000259" key="1">
    <source>
        <dbReference type="PROSITE" id="PS50921"/>
    </source>
</evidence>
<feature type="domain" description="ANTAR" evidence="1">
    <location>
        <begin position="116"/>
        <end position="177"/>
    </location>
</feature>
<dbReference type="AlphaFoldDB" id="A0A9J6S4X1"/>
<dbReference type="SMART" id="SM01012">
    <property type="entry name" value="ANTAR"/>
    <property type="match status" value="1"/>
</dbReference>
<protein>
    <submittedName>
        <fullName evidence="2">ANTAR domain-containing protein</fullName>
    </submittedName>
</protein>
<proteinExistence type="predicted"/>
<evidence type="ECO:0000313" key="2">
    <source>
        <dbReference type="EMBL" id="MRL38300.1"/>
    </source>
</evidence>
<dbReference type="SUPFAM" id="SSF52172">
    <property type="entry name" value="CheY-like"/>
    <property type="match status" value="1"/>
</dbReference>
<dbReference type="PROSITE" id="PS50921">
    <property type="entry name" value="ANTAR"/>
    <property type="match status" value="1"/>
</dbReference>
<comment type="caution">
    <text evidence="2">The sequence shown here is derived from an EMBL/GenBank/DDBJ whole genome shotgun (WGS) entry which is preliminary data.</text>
</comment>
<organism evidence="2">
    <name type="scientific">Klebsiella pneumoniae</name>
    <dbReference type="NCBI Taxonomy" id="573"/>
    <lineage>
        <taxon>Bacteria</taxon>
        <taxon>Pseudomonadati</taxon>
        <taxon>Pseudomonadota</taxon>
        <taxon>Gammaproteobacteria</taxon>
        <taxon>Enterobacterales</taxon>
        <taxon>Enterobacteriaceae</taxon>
        <taxon>Klebsiella/Raoultella group</taxon>
        <taxon>Klebsiella</taxon>
        <taxon>Klebsiella pneumoniae complex</taxon>
    </lineage>
</organism>
<dbReference type="InterPro" id="IPR011006">
    <property type="entry name" value="CheY-like_superfamily"/>
</dbReference>
<dbReference type="Gene3D" id="1.10.10.10">
    <property type="entry name" value="Winged helix-like DNA-binding domain superfamily/Winged helix DNA-binding domain"/>
    <property type="match status" value="1"/>
</dbReference>
<accession>A0A9J6S4X1</accession>